<organism evidence="2 3">
    <name type="scientific">Roseivirga ehrenbergii (strain DSM 102268 / JCM 13514 / KCTC 12282 / NCIMB 14502 / KMM 6017)</name>
    <dbReference type="NCBI Taxonomy" id="279360"/>
    <lineage>
        <taxon>Bacteria</taxon>
        <taxon>Pseudomonadati</taxon>
        <taxon>Bacteroidota</taxon>
        <taxon>Cytophagia</taxon>
        <taxon>Cytophagales</taxon>
        <taxon>Roseivirgaceae</taxon>
        <taxon>Roseivirga</taxon>
    </lineage>
</organism>
<sequence length="384" mass="44738">MAEDKNQEFVAKLIKLYGEFDYDLKRFKKASNSEISRKLGYSDAQFSRLINSSATEGEYVRAIQNTDRILKLLGLEKELNQLKDDQLAGQYPNYKRKVTILYALLLILGILSVYFAYQSTIQKTDNFFSKESRDGMLKWSFETPYVNPFMELDDLPSDCSYPSYKYQGKWELEKPYKIPFFRERNGFHYIATEVNMYARSMNEKNTSGNTLEAYEYQRHEIWYDKRELPIDSFMVASNQSQLKQSYQDSNFEDEDTFVKLAVIHTFFRNEFNLETDGISRSGKVVGRDVEFVSEDILKTEFTDEGLMRDALSQVNAIIANRLEDFSRPISCNLADFPKADFNLIAEGDKISFDCQMTTSRFSVDYNKTYVLKDQFIKNTCVPGT</sequence>
<evidence type="ECO:0000313" key="2">
    <source>
        <dbReference type="EMBL" id="KYG74721.1"/>
    </source>
</evidence>
<proteinExistence type="predicted"/>
<dbReference type="OrthoDB" id="982889at2"/>
<keyword evidence="1" id="KW-0812">Transmembrane</keyword>
<feature type="transmembrane region" description="Helical" evidence="1">
    <location>
        <begin position="100"/>
        <end position="117"/>
    </location>
</feature>
<keyword evidence="1" id="KW-1133">Transmembrane helix</keyword>
<dbReference type="Proteomes" id="UP000075583">
    <property type="component" value="Unassembled WGS sequence"/>
</dbReference>
<comment type="caution">
    <text evidence="2">The sequence shown here is derived from an EMBL/GenBank/DDBJ whole genome shotgun (WGS) entry which is preliminary data.</text>
</comment>
<accession>A0A150X7M2</accession>
<name>A0A150X7M2_ROSEK</name>
<gene>
    <name evidence="2" type="ORF">MB14_05820</name>
</gene>
<evidence type="ECO:0000313" key="3">
    <source>
        <dbReference type="Proteomes" id="UP000075583"/>
    </source>
</evidence>
<keyword evidence="1" id="KW-0472">Membrane</keyword>
<dbReference type="RefSeq" id="WP_062591992.1">
    <property type="nucleotide sequence ID" value="NZ_LQZQ01000045.1"/>
</dbReference>
<dbReference type="STRING" id="279360.MB14_05820"/>
<dbReference type="AlphaFoldDB" id="A0A150X7M2"/>
<reference evidence="2" key="1">
    <citation type="submission" date="2016-01" db="EMBL/GenBank/DDBJ databases">
        <title>Genome sequencing of Roseivirga ehrenbergii KMM 6017.</title>
        <authorList>
            <person name="Selvaratnam C."/>
            <person name="Thevarajoo S."/>
            <person name="Goh K.M."/>
            <person name="Ee R."/>
            <person name="Chan K.-G."/>
            <person name="Chong C.S."/>
        </authorList>
    </citation>
    <scope>NUCLEOTIDE SEQUENCE [LARGE SCALE GENOMIC DNA]</scope>
    <source>
        <strain evidence="2">KMM 6017</strain>
    </source>
</reference>
<dbReference type="EMBL" id="LQZQ01000045">
    <property type="protein sequence ID" value="KYG74721.1"/>
    <property type="molecule type" value="Genomic_DNA"/>
</dbReference>
<keyword evidence="3" id="KW-1185">Reference proteome</keyword>
<evidence type="ECO:0000256" key="1">
    <source>
        <dbReference type="SAM" id="Phobius"/>
    </source>
</evidence>
<protein>
    <submittedName>
        <fullName evidence="2">Uncharacterized protein</fullName>
    </submittedName>
</protein>